<comment type="pathway">
    <text evidence="2 9">Amino-acid biosynthesis; L-tryptophan biosynthesis; L-tryptophan from chorismate: step 3/5.</text>
</comment>
<dbReference type="InParanoid" id="E8N1M0"/>
<dbReference type="InterPro" id="IPR011060">
    <property type="entry name" value="RibuloseP-bd_barrel"/>
</dbReference>
<dbReference type="eggNOG" id="COG0135">
    <property type="taxonomic scope" value="Bacteria"/>
</dbReference>
<evidence type="ECO:0000256" key="5">
    <source>
        <dbReference type="ARBA" id="ARBA00022605"/>
    </source>
</evidence>
<dbReference type="HAMAP" id="MF_00135">
    <property type="entry name" value="PRAI"/>
    <property type="match status" value="1"/>
</dbReference>
<feature type="domain" description="N-(5'phosphoribosyl) anthranilate isomerase (PRAI)" evidence="10">
    <location>
        <begin position="3"/>
        <end position="203"/>
    </location>
</feature>
<evidence type="ECO:0000256" key="6">
    <source>
        <dbReference type="ARBA" id="ARBA00022822"/>
    </source>
</evidence>
<dbReference type="Pfam" id="PF00697">
    <property type="entry name" value="PRAI"/>
    <property type="match status" value="1"/>
</dbReference>
<evidence type="ECO:0000259" key="10">
    <source>
        <dbReference type="Pfam" id="PF00697"/>
    </source>
</evidence>
<dbReference type="STRING" id="926569.ANT_05910"/>
<dbReference type="Gene3D" id="3.20.20.70">
    <property type="entry name" value="Aldolase class I"/>
    <property type="match status" value="1"/>
</dbReference>
<dbReference type="GO" id="GO:0004640">
    <property type="term" value="F:phosphoribosylanthranilate isomerase activity"/>
    <property type="evidence" value="ECO:0007669"/>
    <property type="project" value="UniProtKB-UniRule"/>
</dbReference>
<evidence type="ECO:0000256" key="4">
    <source>
        <dbReference type="ARBA" id="ARBA00022272"/>
    </source>
</evidence>
<organism evidence="11 12">
    <name type="scientific">Anaerolinea thermophila (strain DSM 14523 / JCM 11388 / NBRC 100420 / UNI-1)</name>
    <dbReference type="NCBI Taxonomy" id="926569"/>
    <lineage>
        <taxon>Bacteria</taxon>
        <taxon>Bacillati</taxon>
        <taxon>Chloroflexota</taxon>
        <taxon>Anaerolineae</taxon>
        <taxon>Anaerolineales</taxon>
        <taxon>Anaerolineaceae</taxon>
        <taxon>Anaerolinea</taxon>
    </lineage>
</organism>
<sequence>MNIKICGLTTKEDALIAAEAGANFLGFVFYERSPRFIHPEGCARIVETLKGYPVQCVGVFVNHAVEKVQDILRTCGLALAQLSGDEPPAHLEQLAGKAFKALRPATPDELDENLHIYPPHHPAPAYLLDAHQPGAYGGTGLSANLEIARPLAMRMPILLAGGLTPENVAERVLRVRPWGVDVSSGVESAPGKKDPERIRAFIRAVRACEHALIHS</sequence>
<keyword evidence="8 9" id="KW-0413">Isomerase</keyword>
<reference evidence="11 12" key="1">
    <citation type="submission" date="2010-12" db="EMBL/GenBank/DDBJ databases">
        <title>Whole genome sequence of Anaerolinea thermophila UNI-1.</title>
        <authorList>
            <person name="Narita-Yamada S."/>
            <person name="Kishi E."/>
            <person name="Watanabe Y."/>
            <person name="Takasaki K."/>
            <person name="Ankai A."/>
            <person name="Oguchi A."/>
            <person name="Fukui S."/>
            <person name="Takahashi M."/>
            <person name="Yashiro I."/>
            <person name="Hosoyama A."/>
            <person name="Sekiguchi Y."/>
            <person name="Hanada S."/>
            <person name="Fujita N."/>
        </authorList>
    </citation>
    <scope>NUCLEOTIDE SEQUENCE [LARGE SCALE GENOMIC DNA]</scope>
    <source>
        <strain evidence="12">DSM 14523 / JCM 11388 / NBRC 100420 / UNI-1</strain>
    </source>
</reference>
<dbReference type="GO" id="GO:0000162">
    <property type="term" value="P:L-tryptophan biosynthetic process"/>
    <property type="evidence" value="ECO:0007669"/>
    <property type="project" value="UniProtKB-UniRule"/>
</dbReference>
<dbReference type="InterPro" id="IPR001240">
    <property type="entry name" value="PRAI_dom"/>
</dbReference>
<evidence type="ECO:0000256" key="9">
    <source>
        <dbReference type="HAMAP-Rule" id="MF_00135"/>
    </source>
</evidence>
<dbReference type="PANTHER" id="PTHR42894:SF1">
    <property type="entry name" value="N-(5'-PHOSPHORIBOSYL)ANTHRANILATE ISOMERASE"/>
    <property type="match status" value="1"/>
</dbReference>
<dbReference type="PANTHER" id="PTHR42894">
    <property type="entry name" value="N-(5'-PHOSPHORIBOSYL)ANTHRANILATE ISOMERASE"/>
    <property type="match status" value="1"/>
</dbReference>
<keyword evidence="5 9" id="KW-0028">Amino-acid biosynthesis</keyword>
<evidence type="ECO:0000256" key="2">
    <source>
        <dbReference type="ARBA" id="ARBA00004664"/>
    </source>
</evidence>
<dbReference type="UniPathway" id="UPA00035">
    <property type="reaction ID" value="UER00042"/>
</dbReference>
<keyword evidence="12" id="KW-1185">Reference proteome</keyword>
<dbReference type="HOGENOM" id="CLU_076364_2_0_0"/>
<keyword evidence="7 9" id="KW-0057">Aromatic amino acid biosynthesis</keyword>
<dbReference type="SUPFAM" id="SSF51366">
    <property type="entry name" value="Ribulose-phoshate binding barrel"/>
    <property type="match status" value="1"/>
</dbReference>
<evidence type="ECO:0000313" key="11">
    <source>
        <dbReference type="EMBL" id="BAJ62625.1"/>
    </source>
</evidence>
<dbReference type="InterPro" id="IPR044643">
    <property type="entry name" value="TrpF_fam"/>
</dbReference>
<dbReference type="EMBL" id="AP012029">
    <property type="protein sequence ID" value="BAJ62625.1"/>
    <property type="molecule type" value="Genomic_DNA"/>
</dbReference>
<proteinExistence type="inferred from homology"/>
<gene>
    <name evidence="9 11" type="primary">trpF</name>
    <name evidence="11" type="ordered locus">ANT_05910</name>
</gene>
<dbReference type="RefSeq" id="WP_013559020.1">
    <property type="nucleotide sequence ID" value="NC_014960.1"/>
</dbReference>
<dbReference type="CDD" id="cd00405">
    <property type="entry name" value="PRAI"/>
    <property type="match status" value="1"/>
</dbReference>
<evidence type="ECO:0000313" key="12">
    <source>
        <dbReference type="Proteomes" id="UP000008922"/>
    </source>
</evidence>
<name>E8N1M0_ANATU</name>
<evidence type="ECO:0000256" key="7">
    <source>
        <dbReference type="ARBA" id="ARBA00023141"/>
    </source>
</evidence>
<dbReference type="InterPro" id="IPR013785">
    <property type="entry name" value="Aldolase_TIM"/>
</dbReference>
<dbReference type="Proteomes" id="UP000008922">
    <property type="component" value="Chromosome"/>
</dbReference>
<dbReference type="EC" id="5.3.1.24" evidence="3 9"/>
<dbReference type="OrthoDB" id="9786954at2"/>
<evidence type="ECO:0000256" key="8">
    <source>
        <dbReference type="ARBA" id="ARBA00023235"/>
    </source>
</evidence>
<evidence type="ECO:0000256" key="1">
    <source>
        <dbReference type="ARBA" id="ARBA00001164"/>
    </source>
</evidence>
<dbReference type="FunCoup" id="E8N1M0">
    <property type="interactions" value="194"/>
</dbReference>
<evidence type="ECO:0000256" key="3">
    <source>
        <dbReference type="ARBA" id="ARBA00012572"/>
    </source>
</evidence>
<dbReference type="AlphaFoldDB" id="E8N1M0"/>
<protein>
    <recommendedName>
        <fullName evidence="4 9">N-(5'-phosphoribosyl)anthranilate isomerase</fullName>
        <shortName evidence="9">PRAI</shortName>
        <ecNumber evidence="3 9">5.3.1.24</ecNumber>
    </recommendedName>
</protein>
<dbReference type="KEGG" id="atm:ANT_05910"/>
<comment type="similarity">
    <text evidence="9">Belongs to the TrpF family.</text>
</comment>
<accession>E8N1M0</accession>
<keyword evidence="6 9" id="KW-0822">Tryptophan biosynthesis</keyword>
<comment type="catalytic activity">
    <reaction evidence="1 9">
        <text>N-(5-phospho-beta-D-ribosyl)anthranilate = 1-(2-carboxyphenylamino)-1-deoxy-D-ribulose 5-phosphate</text>
        <dbReference type="Rhea" id="RHEA:21540"/>
        <dbReference type="ChEBI" id="CHEBI:18277"/>
        <dbReference type="ChEBI" id="CHEBI:58613"/>
        <dbReference type="EC" id="5.3.1.24"/>
    </reaction>
</comment>